<feature type="transmembrane region" description="Helical" evidence="1">
    <location>
        <begin position="52"/>
        <end position="72"/>
    </location>
</feature>
<evidence type="ECO:0000256" key="1">
    <source>
        <dbReference type="SAM" id="Phobius"/>
    </source>
</evidence>
<feature type="transmembrane region" description="Helical" evidence="1">
    <location>
        <begin position="117"/>
        <end position="136"/>
    </location>
</feature>
<keyword evidence="1" id="KW-0812">Transmembrane</keyword>
<gene>
    <name evidence="2" type="ORF">BJ085DRAFT_35320</name>
</gene>
<keyword evidence="3" id="KW-1185">Reference proteome</keyword>
<evidence type="ECO:0008006" key="4">
    <source>
        <dbReference type="Google" id="ProtNLM"/>
    </source>
</evidence>
<feature type="transmembrane region" description="Helical" evidence="1">
    <location>
        <begin position="93"/>
        <end position="111"/>
    </location>
</feature>
<dbReference type="STRING" id="215637.A0A4P9ZSL5"/>
<protein>
    <recommendedName>
        <fullName evidence="4">Tim17/Tim22/Tim23/Pmp24 family-domain-containing protein</fullName>
    </recommendedName>
</protein>
<feature type="transmembrane region" description="Helical" evidence="1">
    <location>
        <begin position="18"/>
        <end position="37"/>
    </location>
</feature>
<organism evidence="2 3">
    <name type="scientific">Dimargaris cristalligena</name>
    <dbReference type="NCBI Taxonomy" id="215637"/>
    <lineage>
        <taxon>Eukaryota</taxon>
        <taxon>Fungi</taxon>
        <taxon>Fungi incertae sedis</taxon>
        <taxon>Zoopagomycota</taxon>
        <taxon>Kickxellomycotina</taxon>
        <taxon>Dimargaritomycetes</taxon>
        <taxon>Dimargaritales</taxon>
        <taxon>Dimargaritaceae</taxon>
        <taxon>Dimargaris</taxon>
    </lineage>
</organism>
<evidence type="ECO:0000313" key="3">
    <source>
        <dbReference type="Proteomes" id="UP000268162"/>
    </source>
</evidence>
<dbReference type="PANTHER" id="PTHR41390">
    <property type="entry name" value="CHROMOSOME 7, WHOLE GENOME SHOTGUN SEQUENCE"/>
    <property type="match status" value="1"/>
</dbReference>
<evidence type="ECO:0000313" key="2">
    <source>
        <dbReference type="EMBL" id="RKP35470.1"/>
    </source>
</evidence>
<keyword evidence="1" id="KW-0472">Membrane</keyword>
<keyword evidence="1" id="KW-1133">Transmembrane helix</keyword>
<dbReference type="AlphaFoldDB" id="A0A4P9ZSL5"/>
<name>A0A4P9ZSL5_9FUNG</name>
<reference evidence="3" key="1">
    <citation type="journal article" date="2018" name="Nat. Microbiol.">
        <title>Leveraging single-cell genomics to expand the fungal tree of life.</title>
        <authorList>
            <person name="Ahrendt S.R."/>
            <person name="Quandt C.A."/>
            <person name="Ciobanu D."/>
            <person name="Clum A."/>
            <person name="Salamov A."/>
            <person name="Andreopoulos B."/>
            <person name="Cheng J.F."/>
            <person name="Woyke T."/>
            <person name="Pelin A."/>
            <person name="Henrissat B."/>
            <person name="Reynolds N.K."/>
            <person name="Benny G.L."/>
            <person name="Smith M.E."/>
            <person name="James T.Y."/>
            <person name="Grigoriev I.V."/>
        </authorList>
    </citation>
    <scope>NUCLEOTIDE SEQUENCE [LARGE SCALE GENOMIC DNA]</scope>
    <source>
        <strain evidence="3">RSA 468</strain>
    </source>
</reference>
<dbReference type="Proteomes" id="UP000268162">
    <property type="component" value="Unassembled WGS sequence"/>
</dbReference>
<proteinExistence type="predicted"/>
<accession>A0A4P9ZSL5</accession>
<dbReference type="PANTHER" id="PTHR41390:SF1">
    <property type="entry name" value="NADH-UBIQUINONE OXIDOREDUCTASE 213 KDA SUBUNIT"/>
    <property type="match status" value="1"/>
</dbReference>
<dbReference type="EMBL" id="ML002862">
    <property type="protein sequence ID" value="RKP35470.1"/>
    <property type="molecule type" value="Genomic_DNA"/>
</dbReference>
<sequence>MSNQVNSFLLDPDHRRTFIRGTIALGLAGGSTAYYWAMFNNREPFLKYGTTWGVRAGTLGAMFFGIRETIILNRRTEEHRAGIKSYVYRDYDLMFGSIGAGLLATGSYSLITFGKQAVIPGIIIGGLTAGAGQWVVTSFSNLRRSYIYRNTKVKTPSDSTTTIAEPSPAPTTVQVADLPKEARSFSRYMKDTFLPASWAGISFKAPSWFPLQRLSDEEYLKSLRERVEDIDDEIDVINSELEYLRELYLRDNPDEADAIEKSNSKSE</sequence>